<keyword evidence="5" id="KW-1185">Reference proteome</keyword>
<feature type="transmembrane region" description="Helical" evidence="1">
    <location>
        <begin position="155"/>
        <end position="175"/>
    </location>
</feature>
<dbReference type="AlphaFoldDB" id="A0A7T3RBA9"/>
<evidence type="ECO:0000256" key="1">
    <source>
        <dbReference type="SAM" id="Phobius"/>
    </source>
</evidence>
<keyword evidence="1" id="KW-1133">Transmembrane helix</keyword>
<reference evidence="4 5" key="1">
    <citation type="submission" date="2020-11" db="EMBL/GenBank/DDBJ databases">
        <title>Treponema Peruensis nv. sp., first commensal Treponema isolated from human feces.</title>
        <authorList>
            <person name="Belkhou C."/>
            <person name="Raes J."/>
        </authorList>
    </citation>
    <scope>NUCLEOTIDE SEQUENCE [LARGE SCALE GENOMIC DNA]</scope>
    <source>
        <strain evidence="4 5">RCC2812</strain>
    </source>
</reference>
<dbReference type="Proteomes" id="UP000595224">
    <property type="component" value="Chromosome"/>
</dbReference>
<evidence type="ECO:0000313" key="4">
    <source>
        <dbReference type="EMBL" id="QPZ99944.1"/>
    </source>
</evidence>
<dbReference type="InterPro" id="IPR055396">
    <property type="entry name" value="DUF7088"/>
</dbReference>
<feature type="domain" description="ABC-type uncharacterised transport system" evidence="2">
    <location>
        <begin position="405"/>
        <end position="633"/>
    </location>
</feature>
<dbReference type="EMBL" id="CP064936">
    <property type="protein sequence ID" value="QPZ99944.1"/>
    <property type="molecule type" value="Genomic_DNA"/>
</dbReference>
<feature type="domain" description="DUF7088" evidence="3">
    <location>
        <begin position="266"/>
        <end position="364"/>
    </location>
</feature>
<feature type="transmembrane region" description="Helical" evidence="1">
    <location>
        <begin position="715"/>
        <end position="736"/>
    </location>
</feature>
<feature type="transmembrane region" description="Helical" evidence="1">
    <location>
        <begin position="207"/>
        <end position="224"/>
    </location>
</feature>
<keyword evidence="1" id="KW-0812">Transmembrane</keyword>
<dbReference type="KEGG" id="tper:IWA51_06555"/>
<feature type="transmembrane region" description="Helical" evidence="1">
    <location>
        <begin position="127"/>
        <end position="148"/>
    </location>
</feature>
<feature type="transmembrane region" description="Helical" evidence="1">
    <location>
        <begin position="51"/>
        <end position="70"/>
    </location>
</feature>
<dbReference type="RefSeq" id="WP_198441847.1">
    <property type="nucleotide sequence ID" value="NZ_CBCSHE010000003.1"/>
</dbReference>
<gene>
    <name evidence="4" type="ORF">IWA51_06555</name>
</gene>
<accession>A0A7T3RBA9</accession>
<dbReference type="InterPro" id="IPR019196">
    <property type="entry name" value="ABC_transp_unknown"/>
</dbReference>
<feature type="transmembrane region" description="Helical" evidence="1">
    <location>
        <begin position="12"/>
        <end position="31"/>
    </location>
</feature>
<evidence type="ECO:0000259" key="2">
    <source>
        <dbReference type="Pfam" id="PF09822"/>
    </source>
</evidence>
<proteinExistence type="predicted"/>
<evidence type="ECO:0000313" key="5">
    <source>
        <dbReference type="Proteomes" id="UP000595224"/>
    </source>
</evidence>
<name>A0A7T3RBA9_9SPIR</name>
<evidence type="ECO:0000259" key="3">
    <source>
        <dbReference type="Pfam" id="PF23357"/>
    </source>
</evidence>
<keyword evidence="1" id="KW-0472">Membrane</keyword>
<feature type="transmembrane region" description="Helical" evidence="1">
    <location>
        <begin position="242"/>
        <end position="259"/>
    </location>
</feature>
<dbReference type="Pfam" id="PF23357">
    <property type="entry name" value="DUF7088"/>
    <property type="match status" value="1"/>
</dbReference>
<sequence>MKALFKRYVFSLLSNPLSYIVCAVSCLYFSFDFFAAGRFFSSAGTTDMRAFFASIPKACVLAVPALAAVLPSWNKDLGLPYGEWTPVFARILSVLAVLSVPLVLSCAIPVAASFFGDVECAQVLCGYLGICLYLICAVSLCVFTLSFFKSGAAAFPVCALFLAAANYAHLLPLYVRLPSFASSLLRSISFAWRFDTFGKGIIDSRDVLFYAAVSGLLYLFSVCVQESRRGGASPFFKKERNLIFAGLVLVLAVSPRVYFRTDTTASKKFSISAYSKSLVSRVTEPLSVDYYLSPRLTSLYPQVRDVTDYLASYCSLNPKISFLVHNPSKNGTAQKLESAGIAGRTIQTAGETGTSFETVYSAVTLSYLGRTEIIPFVMGTDTLEYDLGGRISALADEKVRIVQVACGNGLSLDEDYSYIIPWLESQGFSVLRTAFPSMSSAYVSSFVSYPNIPLVVIGASEATESDCDAFRDFVLEGGRAFAAVQPYTVDIKNDWQITQDNGYFSQMLGIFGINLMDSVTSDVSNFRLTMTSDTRAGGTGTESRTEYVNYSQWPVLLSQTCAPRGMTLFWPSASVMDTETGAMEGYSLSPLLVTSHASWQEDIKSQTFTTNPFFAAKAAGKDQPKSSFTVAVQAVKRGDSVPSLIVFGDQYALHSGMIAYSSSSVVDMRSLEFLSDSVLKLNAEEALAALKNKNSFNKTLYKIPAENLAETAKKAVASSVLIPLAVIIAAAVIFIIKRRRFNK</sequence>
<dbReference type="Pfam" id="PF09822">
    <property type="entry name" value="ABC_transp_aux"/>
    <property type="match status" value="1"/>
</dbReference>
<organism evidence="4 5">
    <name type="scientific">Treponema peruense</name>
    <dbReference type="NCBI Taxonomy" id="2787628"/>
    <lineage>
        <taxon>Bacteria</taxon>
        <taxon>Pseudomonadati</taxon>
        <taxon>Spirochaetota</taxon>
        <taxon>Spirochaetia</taxon>
        <taxon>Spirochaetales</taxon>
        <taxon>Treponemataceae</taxon>
        <taxon>Treponema</taxon>
    </lineage>
</organism>
<feature type="transmembrane region" description="Helical" evidence="1">
    <location>
        <begin position="91"/>
        <end position="115"/>
    </location>
</feature>
<protein>
    <submittedName>
        <fullName evidence="4">Gldg family protein</fullName>
    </submittedName>
</protein>